<keyword evidence="3 5" id="KW-0807">Transducer</keyword>
<evidence type="ECO:0000256" key="6">
    <source>
        <dbReference type="SAM" id="Phobius"/>
    </source>
</evidence>
<keyword evidence="1 6" id="KW-0812">Transmembrane</keyword>
<keyword evidence="2 6" id="KW-1133">Transmembrane helix</keyword>
<evidence type="ECO:0000256" key="2">
    <source>
        <dbReference type="ARBA" id="ARBA00022989"/>
    </source>
</evidence>
<evidence type="ECO:0000256" key="1">
    <source>
        <dbReference type="ARBA" id="ARBA00022692"/>
    </source>
</evidence>
<gene>
    <name evidence="9" type="ORF">M6B22_12775</name>
</gene>
<keyword evidence="6" id="KW-0472">Membrane</keyword>
<dbReference type="EMBL" id="CP097463">
    <property type="protein sequence ID" value="WAX55418.1"/>
    <property type="molecule type" value="Genomic_DNA"/>
</dbReference>
<dbReference type="Proteomes" id="UP001164693">
    <property type="component" value="Chromosome"/>
</dbReference>
<dbReference type="Pfam" id="PF12729">
    <property type="entry name" value="4HB_MCP_1"/>
    <property type="match status" value="1"/>
</dbReference>
<dbReference type="Gene3D" id="1.10.287.950">
    <property type="entry name" value="Methyl-accepting chemotaxis protein"/>
    <property type="match status" value="1"/>
</dbReference>
<feature type="transmembrane region" description="Helical" evidence="6">
    <location>
        <begin position="23"/>
        <end position="45"/>
    </location>
</feature>
<keyword evidence="10" id="KW-1185">Reference proteome</keyword>
<dbReference type="InterPro" id="IPR004089">
    <property type="entry name" value="MCPsignal_dom"/>
</dbReference>
<feature type="domain" description="Methyl-accepting transducer" evidence="7">
    <location>
        <begin position="283"/>
        <end position="526"/>
    </location>
</feature>
<dbReference type="InterPro" id="IPR003660">
    <property type="entry name" value="HAMP_dom"/>
</dbReference>
<dbReference type="SUPFAM" id="SSF58104">
    <property type="entry name" value="Methyl-accepting chemotaxis protein (MCP) signaling domain"/>
    <property type="match status" value="1"/>
</dbReference>
<dbReference type="CDD" id="cd06225">
    <property type="entry name" value="HAMP"/>
    <property type="match status" value="1"/>
</dbReference>
<dbReference type="InterPro" id="IPR004090">
    <property type="entry name" value="Chemotax_Me-accpt_rcpt"/>
</dbReference>
<reference evidence="9" key="1">
    <citation type="submission" date="2022-05" db="EMBL/GenBank/DDBJ databases">
        <title>Jatrophihabitans sp. SB3-54 whole genome sequence.</title>
        <authorList>
            <person name="Suh M.K."/>
            <person name="Eom M.K."/>
            <person name="Kim J.S."/>
            <person name="Kim H.S."/>
            <person name="Do H.E."/>
            <person name="Shin Y.K."/>
            <person name="Lee J.-S."/>
        </authorList>
    </citation>
    <scope>NUCLEOTIDE SEQUENCE</scope>
    <source>
        <strain evidence="9">SB3-54</strain>
    </source>
</reference>
<dbReference type="SMART" id="SM00283">
    <property type="entry name" value="MA"/>
    <property type="match status" value="1"/>
</dbReference>
<dbReference type="PANTHER" id="PTHR32089">
    <property type="entry name" value="METHYL-ACCEPTING CHEMOTAXIS PROTEIN MCPB"/>
    <property type="match status" value="1"/>
</dbReference>
<accession>A0ABY7JS87</accession>
<protein>
    <submittedName>
        <fullName evidence="9">Methyl-accepting chemotaxis protein</fullName>
    </submittedName>
</protein>
<proteinExistence type="inferred from homology"/>
<dbReference type="Pfam" id="PF00015">
    <property type="entry name" value="MCPsignal"/>
    <property type="match status" value="1"/>
</dbReference>
<feature type="domain" description="HAMP" evidence="8">
    <location>
        <begin position="226"/>
        <end position="278"/>
    </location>
</feature>
<name>A0ABY7JS87_9ACTN</name>
<evidence type="ECO:0000313" key="10">
    <source>
        <dbReference type="Proteomes" id="UP001164693"/>
    </source>
</evidence>
<dbReference type="Pfam" id="PF00672">
    <property type="entry name" value="HAMP"/>
    <property type="match status" value="1"/>
</dbReference>
<dbReference type="PANTHER" id="PTHR32089:SF112">
    <property type="entry name" value="LYSOZYME-LIKE PROTEIN-RELATED"/>
    <property type="match status" value="1"/>
</dbReference>
<evidence type="ECO:0000256" key="3">
    <source>
        <dbReference type="ARBA" id="ARBA00023224"/>
    </source>
</evidence>
<comment type="similarity">
    <text evidence="4">Belongs to the methyl-accepting chemotaxis (MCP) protein family.</text>
</comment>
<evidence type="ECO:0000256" key="4">
    <source>
        <dbReference type="ARBA" id="ARBA00029447"/>
    </source>
</evidence>
<dbReference type="SMART" id="SM00304">
    <property type="entry name" value="HAMP"/>
    <property type="match status" value="1"/>
</dbReference>
<evidence type="ECO:0000259" key="7">
    <source>
        <dbReference type="PROSITE" id="PS50111"/>
    </source>
</evidence>
<dbReference type="PROSITE" id="PS50111">
    <property type="entry name" value="CHEMOTAXIS_TRANSDUC_2"/>
    <property type="match status" value="1"/>
</dbReference>
<dbReference type="PROSITE" id="PS50885">
    <property type="entry name" value="HAMP"/>
    <property type="match status" value="1"/>
</dbReference>
<dbReference type="InterPro" id="IPR024478">
    <property type="entry name" value="HlyB_4HB_MCP"/>
</dbReference>
<dbReference type="PRINTS" id="PR00260">
    <property type="entry name" value="CHEMTRNSDUCR"/>
</dbReference>
<evidence type="ECO:0000256" key="5">
    <source>
        <dbReference type="PROSITE-ProRule" id="PRU00284"/>
    </source>
</evidence>
<dbReference type="RefSeq" id="WP_269441929.1">
    <property type="nucleotide sequence ID" value="NZ_CP097463.1"/>
</dbReference>
<sequence>MDRNTPQRPQVLSLRHARVRTKLALMAGTGVAGVLVVAILGTAGLGSVNDKAQQLARIGATLQHLDVLRDMEGDMRVNVYAVASAHDAKAFDDAMSASSDTDNEMDRAVSALRASVTASHDPVQKQQFDDFTGKLAAWRQVRDQQVVAAAKDGDAIRADAAITGPLAEADDAFAEPLDKLADRVNAGVDPAARAASDTYSSNRTIAILALIVGAALAIALAIVVGRFILRPLRKVSTVLTRMSAGDLTGRVGEASRDEVGQMADALDNAVATIRQTVTALAESAGTLASSAEELSVTNQQIADGAEQTSDRAAVVSAAAERITASVSTVAGGAEQMGSSIREIAQNASEAAGVAATAVASADAANITMDKLRESSSEISAVVKTITAIAEQTNLLALNATIEAARAGEAGKGFAVVANEVKELAQETARATEDIGRRVDAIQNDTAGAVRAITEIGTIIGRISDYATTIAAAVEEQTATTNEMARSVADAASGSGQIADNIGGVADAARVTTAGAEDSRGATAELARMSAELRTLVGQFQY</sequence>
<organism evidence="9 10">
    <name type="scientific">Jatrophihabitans cynanchi</name>
    <dbReference type="NCBI Taxonomy" id="2944128"/>
    <lineage>
        <taxon>Bacteria</taxon>
        <taxon>Bacillati</taxon>
        <taxon>Actinomycetota</taxon>
        <taxon>Actinomycetes</taxon>
        <taxon>Jatrophihabitantales</taxon>
        <taxon>Jatrophihabitantaceae</taxon>
        <taxon>Jatrophihabitans</taxon>
    </lineage>
</organism>
<feature type="transmembrane region" description="Helical" evidence="6">
    <location>
        <begin position="205"/>
        <end position="229"/>
    </location>
</feature>
<evidence type="ECO:0000259" key="8">
    <source>
        <dbReference type="PROSITE" id="PS50885"/>
    </source>
</evidence>
<evidence type="ECO:0000313" key="9">
    <source>
        <dbReference type="EMBL" id="WAX55418.1"/>
    </source>
</evidence>